<feature type="signal peptide" evidence="1">
    <location>
        <begin position="1"/>
        <end position="20"/>
    </location>
</feature>
<keyword evidence="3" id="KW-1185">Reference proteome</keyword>
<dbReference type="Proteomes" id="UP001231518">
    <property type="component" value="Chromosome 11"/>
</dbReference>
<dbReference type="SUPFAM" id="SSF53756">
    <property type="entry name" value="UDP-Glycosyltransferase/glycogen phosphorylase"/>
    <property type="match status" value="1"/>
</dbReference>
<sequence>MSVLWFIFAAYIFVLNQVDAERILAYFPTPSISHQVVFRPLTEALARRGHEVTVVTTDPAFPKGGTPPNLTEIDVHNLS</sequence>
<name>A0AAD8DW70_MYTSE</name>
<keyword evidence="1" id="KW-0732">Signal</keyword>
<organism evidence="2 3">
    <name type="scientific">Mythimna separata</name>
    <name type="common">Oriental armyworm</name>
    <name type="synonym">Pseudaletia separata</name>
    <dbReference type="NCBI Taxonomy" id="271217"/>
    <lineage>
        <taxon>Eukaryota</taxon>
        <taxon>Metazoa</taxon>
        <taxon>Ecdysozoa</taxon>
        <taxon>Arthropoda</taxon>
        <taxon>Hexapoda</taxon>
        <taxon>Insecta</taxon>
        <taxon>Pterygota</taxon>
        <taxon>Neoptera</taxon>
        <taxon>Endopterygota</taxon>
        <taxon>Lepidoptera</taxon>
        <taxon>Glossata</taxon>
        <taxon>Ditrysia</taxon>
        <taxon>Noctuoidea</taxon>
        <taxon>Noctuidae</taxon>
        <taxon>Noctuinae</taxon>
        <taxon>Hadenini</taxon>
        <taxon>Mythimna</taxon>
    </lineage>
</organism>
<dbReference type="Gene3D" id="3.40.50.2000">
    <property type="entry name" value="Glycogen Phosphorylase B"/>
    <property type="match status" value="1"/>
</dbReference>
<accession>A0AAD8DW70</accession>
<proteinExistence type="predicted"/>
<evidence type="ECO:0000313" key="3">
    <source>
        <dbReference type="Proteomes" id="UP001231518"/>
    </source>
</evidence>
<evidence type="ECO:0000313" key="2">
    <source>
        <dbReference type="EMBL" id="KAJ8727685.1"/>
    </source>
</evidence>
<evidence type="ECO:0000256" key="1">
    <source>
        <dbReference type="SAM" id="SignalP"/>
    </source>
</evidence>
<protein>
    <submittedName>
        <fullName evidence="2">Uncharacterized protein</fullName>
    </submittedName>
</protein>
<feature type="chain" id="PRO_5042038375" evidence="1">
    <location>
        <begin position="21"/>
        <end position="79"/>
    </location>
</feature>
<gene>
    <name evidence="2" type="ORF">PYW07_001804</name>
</gene>
<reference evidence="2" key="1">
    <citation type="submission" date="2023-03" db="EMBL/GenBank/DDBJ databases">
        <title>Chromosome-level genomes of two armyworms, Mythimna separata and Mythimna loreyi, provide insights into the biosynthesis and reception of sex pheromones.</title>
        <authorList>
            <person name="Zhao H."/>
        </authorList>
    </citation>
    <scope>NUCLEOTIDE SEQUENCE</scope>
    <source>
        <strain evidence="2">BeijingLab</strain>
        <tissue evidence="2">Pupa</tissue>
    </source>
</reference>
<dbReference type="AlphaFoldDB" id="A0AAD8DW70"/>
<comment type="caution">
    <text evidence="2">The sequence shown here is derived from an EMBL/GenBank/DDBJ whole genome shotgun (WGS) entry which is preliminary data.</text>
</comment>
<dbReference type="EMBL" id="JARGEI010000008">
    <property type="protein sequence ID" value="KAJ8727685.1"/>
    <property type="molecule type" value="Genomic_DNA"/>
</dbReference>